<reference evidence="2 3" key="1">
    <citation type="submission" date="2016-11" db="EMBL/GenBank/DDBJ databases">
        <authorList>
            <person name="Jaros S."/>
            <person name="Januszkiewicz K."/>
            <person name="Wedrychowicz H."/>
        </authorList>
    </citation>
    <scope>NUCLEOTIDE SEQUENCE [LARGE SCALE GENOMIC DNA]</scope>
    <source>
        <strain evidence="2 3">DSM 24787</strain>
    </source>
</reference>
<evidence type="ECO:0000256" key="1">
    <source>
        <dbReference type="SAM" id="SignalP"/>
    </source>
</evidence>
<dbReference type="EMBL" id="FSRA01000002">
    <property type="protein sequence ID" value="SIO52076.1"/>
    <property type="molecule type" value="Genomic_DNA"/>
</dbReference>
<dbReference type="Proteomes" id="UP000185003">
    <property type="component" value="Unassembled WGS sequence"/>
</dbReference>
<dbReference type="STRING" id="536979.SAMN04488055_5163"/>
<keyword evidence="3" id="KW-1185">Reference proteome</keyword>
<dbReference type="RefSeq" id="WP_143197579.1">
    <property type="nucleotide sequence ID" value="NZ_FSRA01000002.1"/>
</dbReference>
<feature type="signal peptide" evidence="1">
    <location>
        <begin position="1"/>
        <end position="19"/>
    </location>
</feature>
<protein>
    <submittedName>
        <fullName evidence="2">Uncharacterized protein</fullName>
    </submittedName>
</protein>
<organism evidence="2 3">
    <name type="scientific">Chitinophaga niabensis</name>
    <dbReference type="NCBI Taxonomy" id="536979"/>
    <lineage>
        <taxon>Bacteria</taxon>
        <taxon>Pseudomonadati</taxon>
        <taxon>Bacteroidota</taxon>
        <taxon>Chitinophagia</taxon>
        <taxon>Chitinophagales</taxon>
        <taxon>Chitinophagaceae</taxon>
        <taxon>Chitinophaga</taxon>
    </lineage>
</organism>
<evidence type="ECO:0000313" key="2">
    <source>
        <dbReference type="EMBL" id="SIO52076.1"/>
    </source>
</evidence>
<dbReference type="AlphaFoldDB" id="A0A1N6K6Y0"/>
<name>A0A1N6K6Y0_9BACT</name>
<sequence length="247" mass="27081">MKQLFFAATILCCSQPLLAQNNYPASGNVGIGTNNPQTALQIGEQFINNENNVLTFPGVYNFEKLHLGQGGNGSNFIEFINHASLTHSYSAKMGTNVDRFGNGLYIQVAPAASSHGALVYGDNPGIFINASNQVAIGTNNTAGYKLAVAGNMIATKVKVKAQNNWPDFVFEPLYKLPSLQELESFIKENKHLPDMPSAKEVSEQGIDLGENQAKLLQKIEELTLYIIDQNKKLEAVQQQLKDLQHKK</sequence>
<evidence type="ECO:0000313" key="3">
    <source>
        <dbReference type="Proteomes" id="UP000185003"/>
    </source>
</evidence>
<keyword evidence="1" id="KW-0732">Signal</keyword>
<gene>
    <name evidence="2" type="ORF">SAMN04488055_5163</name>
</gene>
<feature type="chain" id="PRO_5009936880" evidence="1">
    <location>
        <begin position="20"/>
        <end position="247"/>
    </location>
</feature>
<accession>A0A1N6K6Y0</accession>
<proteinExistence type="predicted"/>
<dbReference type="OrthoDB" id="657976at2"/>